<feature type="transmembrane region" description="Helical" evidence="2">
    <location>
        <begin position="96"/>
        <end position="120"/>
    </location>
</feature>
<dbReference type="Proteomes" id="UP001597351">
    <property type="component" value="Unassembled WGS sequence"/>
</dbReference>
<dbReference type="RefSeq" id="WP_343917463.1">
    <property type="nucleotide sequence ID" value="NZ_BAAAJT010000002.1"/>
</dbReference>
<feature type="transmembrane region" description="Helical" evidence="2">
    <location>
        <begin position="132"/>
        <end position="153"/>
    </location>
</feature>
<feature type="transmembrane region" description="Helical" evidence="2">
    <location>
        <begin position="49"/>
        <end position="73"/>
    </location>
</feature>
<evidence type="ECO:0000256" key="1">
    <source>
        <dbReference type="SAM" id="MobiDB-lite"/>
    </source>
</evidence>
<dbReference type="EMBL" id="JBHUGD010000003">
    <property type="protein sequence ID" value="MFD1946887.1"/>
    <property type="molecule type" value="Genomic_DNA"/>
</dbReference>
<keyword evidence="2" id="KW-1133">Transmembrane helix</keyword>
<keyword evidence="2" id="KW-0812">Transmembrane</keyword>
<name>A0ABW4TME3_9ACTN</name>
<organism evidence="3 4">
    <name type="scientific">Nocardioides aestuarii</name>
    <dbReference type="NCBI Taxonomy" id="252231"/>
    <lineage>
        <taxon>Bacteria</taxon>
        <taxon>Bacillati</taxon>
        <taxon>Actinomycetota</taxon>
        <taxon>Actinomycetes</taxon>
        <taxon>Propionibacteriales</taxon>
        <taxon>Nocardioidaceae</taxon>
        <taxon>Nocardioides</taxon>
    </lineage>
</organism>
<proteinExistence type="predicted"/>
<reference evidence="4" key="1">
    <citation type="journal article" date="2019" name="Int. J. Syst. Evol. Microbiol.">
        <title>The Global Catalogue of Microorganisms (GCM) 10K type strain sequencing project: providing services to taxonomists for standard genome sequencing and annotation.</title>
        <authorList>
            <consortium name="The Broad Institute Genomics Platform"/>
            <consortium name="The Broad Institute Genome Sequencing Center for Infectious Disease"/>
            <person name="Wu L."/>
            <person name="Ma J."/>
        </authorList>
    </citation>
    <scope>NUCLEOTIDE SEQUENCE [LARGE SCALE GENOMIC DNA]</scope>
    <source>
        <strain evidence="4">CGMCC 1.12477</strain>
    </source>
</reference>
<feature type="region of interest" description="Disordered" evidence="1">
    <location>
        <begin position="1"/>
        <end position="36"/>
    </location>
</feature>
<protein>
    <recommendedName>
        <fullName evidence="5">Major facilitator superfamily (MFS) profile domain-containing protein</fullName>
    </recommendedName>
</protein>
<keyword evidence="4" id="KW-1185">Reference proteome</keyword>
<evidence type="ECO:0000313" key="3">
    <source>
        <dbReference type="EMBL" id="MFD1946887.1"/>
    </source>
</evidence>
<evidence type="ECO:0008006" key="5">
    <source>
        <dbReference type="Google" id="ProtNLM"/>
    </source>
</evidence>
<gene>
    <name evidence="3" type="ORF">ACFSDE_08785</name>
</gene>
<keyword evidence="2" id="KW-0472">Membrane</keyword>
<sequence length="209" mass="21710">MSEHDPTTGTPDQGTGRHTDPGSTEPVTRSHVVDREREEHGGIKIGSAFFGWLAATGMVALLSGLVAVTGLVASETTGTDTATETADALDVSMESLGVLGIVVALLVWFVAYYSGGYVAGRMARFDGIKQGLAVWGWSIVIAIVIGVLGAVFGNDYTGVAIPDIRFDETTTTVVVSVAVVLLTSLVGAMLGGLAGMRFHRRVDRTGLGA</sequence>
<comment type="caution">
    <text evidence="3">The sequence shown here is derived from an EMBL/GenBank/DDBJ whole genome shotgun (WGS) entry which is preliminary data.</text>
</comment>
<feature type="transmembrane region" description="Helical" evidence="2">
    <location>
        <begin position="173"/>
        <end position="194"/>
    </location>
</feature>
<evidence type="ECO:0000313" key="4">
    <source>
        <dbReference type="Proteomes" id="UP001597351"/>
    </source>
</evidence>
<evidence type="ECO:0000256" key="2">
    <source>
        <dbReference type="SAM" id="Phobius"/>
    </source>
</evidence>
<accession>A0ABW4TME3</accession>